<organism evidence="2 3">
    <name type="scientific">Seminavis robusta</name>
    <dbReference type="NCBI Taxonomy" id="568900"/>
    <lineage>
        <taxon>Eukaryota</taxon>
        <taxon>Sar</taxon>
        <taxon>Stramenopiles</taxon>
        <taxon>Ochrophyta</taxon>
        <taxon>Bacillariophyta</taxon>
        <taxon>Bacillariophyceae</taxon>
        <taxon>Bacillariophycidae</taxon>
        <taxon>Naviculales</taxon>
        <taxon>Naviculaceae</taxon>
        <taxon>Seminavis</taxon>
    </lineage>
</organism>
<evidence type="ECO:0000256" key="1">
    <source>
        <dbReference type="SAM" id="MobiDB-lite"/>
    </source>
</evidence>
<dbReference type="AlphaFoldDB" id="A0A9N8DJF2"/>
<dbReference type="OrthoDB" id="18234at2759"/>
<keyword evidence="3" id="KW-1185">Reference proteome</keyword>
<reference evidence="2" key="1">
    <citation type="submission" date="2020-06" db="EMBL/GenBank/DDBJ databases">
        <authorList>
            <consortium name="Plant Systems Biology data submission"/>
        </authorList>
    </citation>
    <scope>NUCLEOTIDE SEQUENCE</scope>
    <source>
        <strain evidence="2">D6</strain>
    </source>
</reference>
<gene>
    <name evidence="2" type="ORF">SEMRO_190_G082030.1</name>
</gene>
<proteinExistence type="predicted"/>
<name>A0A9N8DJF2_9STRA</name>
<dbReference type="EMBL" id="CAICTM010000189">
    <property type="protein sequence ID" value="CAB9504257.1"/>
    <property type="molecule type" value="Genomic_DNA"/>
</dbReference>
<evidence type="ECO:0000313" key="3">
    <source>
        <dbReference type="Proteomes" id="UP001153069"/>
    </source>
</evidence>
<sequence length="268" mass="31371">MQRNRNRNRNINPPEDPLLDEEDSVAPHIVPSGPHDPLRMTLSTEERRWARFVKKCIEETPDLDPMSDFWYAQISLLDDDADEVLARVYKLQVFQKEYKIIESLGQAQQILRKFIDLFPGYLLALEYYPPEGNYVLTLDLARLYTSVLDTHKDGFEIFLKAMYYIYHAMAPDLLAVREGAWGIIECEGFDWKKNFGLGILRPFWGELLTAYPIQFVKVKNFNTGFFVHSLVSMSRRFLPFELHTNERFMTHATEALKKRYANEASFSL</sequence>
<evidence type="ECO:0000313" key="2">
    <source>
        <dbReference type="EMBL" id="CAB9504257.1"/>
    </source>
</evidence>
<protein>
    <submittedName>
        <fullName evidence="2">Uncharacterized protein</fullName>
    </submittedName>
</protein>
<dbReference type="InterPro" id="IPR036865">
    <property type="entry name" value="CRAL-TRIO_dom_sf"/>
</dbReference>
<comment type="caution">
    <text evidence="2">The sequence shown here is derived from an EMBL/GenBank/DDBJ whole genome shotgun (WGS) entry which is preliminary data.</text>
</comment>
<feature type="region of interest" description="Disordered" evidence="1">
    <location>
        <begin position="1"/>
        <end position="38"/>
    </location>
</feature>
<dbReference type="Gene3D" id="3.40.525.10">
    <property type="entry name" value="CRAL-TRIO lipid binding domain"/>
    <property type="match status" value="1"/>
</dbReference>
<dbReference type="Proteomes" id="UP001153069">
    <property type="component" value="Unassembled WGS sequence"/>
</dbReference>
<accession>A0A9N8DJF2</accession>